<gene>
    <name evidence="6" type="ORF">N0F65_012502</name>
</gene>
<dbReference type="GO" id="GO:0005576">
    <property type="term" value="C:extracellular region"/>
    <property type="evidence" value="ECO:0007669"/>
    <property type="project" value="TreeGrafter"/>
</dbReference>
<dbReference type="PANTHER" id="PTHR10913">
    <property type="entry name" value="FOLLISTATIN-RELATED"/>
    <property type="match status" value="1"/>
</dbReference>
<evidence type="ECO:0000259" key="5">
    <source>
        <dbReference type="PROSITE" id="PS51465"/>
    </source>
</evidence>
<keyword evidence="4" id="KW-0732">Signal</keyword>
<dbReference type="PROSITE" id="PS51465">
    <property type="entry name" value="KAZAL_2"/>
    <property type="match status" value="3"/>
</dbReference>
<dbReference type="InterPro" id="IPR002350">
    <property type="entry name" value="Kazal_dom"/>
</dbReference>
<reference evidence="6" key="2">
    <citation type="journal article" date="2023" name="Microbiol Resour">
        <title>Decontamination and Annotation of the Draft Genome Sequence of the Oomycete Lagenidium giganteum ARSEF 373.</title>
        <authorList>
            <person name="Morgan W.R."/>
            <person name="Tartar A."/>
        </authorList>
    </citation>
    <scope>NUCLEOTIDE SEQUENCE</scope>
    <source>
        <strain evidence="6">ARSEF 373</strain>
    </source>
</reference>
<dbReference type="SUPFAM" id="SSF100895">
    <property type="entry name" value="Kazal-type serine protease inhibitors"/>
    <property type="match status" value="3"/>
</dbReference>
<keyword evidence="7" id="KW-1185">Reference proteome</keyword>
<feature type="domain" description="Kazal-like" evidence="5">
    <location>
        <begin position="132"/>
        <end position="184"/>
    </location>
</feature>
<dbReference type="InterPro" id="IPR036058">
    <property type="entry name" value="Kazal_dom_sf"/>
</dbReference>
<evidence type="ECO:0000256" key="1">
    <source>
        <dbReference type="ARBA" id="ARBA00022690"/>
    </source>
</evidence>
<dbReference type="SMART" id="SM00280">
    <property type="entry name" value="KAZAL"/>
    <property type="match status" value="3"/>
</dbReference>
<keyword evidence="1" id="KW-0646">Protease inhibitor</keyword>
<feature type="domain" description="Kazal-like" evidence="5">
    <location>
        <begin position="78"/>
        <end position="131"/>
    </location>
</feature>
<dbReference type="PANTHER" id="PTHR10913:SF45">
    <property type="entry name" value="FOLLISTATIN, ISOFORM A-RELATED"/>
    <property type="match status" value="1"/>
</dbReference>
<dbReference type="Pfam" id="PF00050">
    <property type="entry name" value="Kazal_1"/>
    <property type="match status" value="3"/>
</dbReference>
<dbReference type="CDD" id="cd00104">
    <property type="entry name" value="KAZAL_FS"/>
    <property type="match status" value="3"/>
</dbReference>
<keyword evidence="3" id="KW-1015">Disulfide bond</keyword>
<dbReference type="AlphaFoldDB" id="A0AAV2YQB9"/>
<protein>
    <recommendedName>
        <fullName evidence="5">Kazal-like domain-containing protein</fullName>
    </recommendedName>
</protein>
<feature type="signal peptide" evidence="4">
    <location>
        <begin position="1"/>
        <end position="21"/>
    </location>
</feature>
<feature type="chain" id="PRO_5043393883" description="Kazal-like domain-containing protein" evidence="4">
    <location>
        <begin position="22"/>
        <end position="190"/>
    </location>
</feature>
<accession>A0AAV2YQB9</accession>
<keyword evidence="2" id="KW-0722">Serine protease inhibitor</keyword>
<evidence type="ECO:0000313" key="7">
    <source>
        <dbReference type="Proteomes" id="UP001146120"/>
    </source>
</evidence>
<dbReference type="InterPro" id="IPR050653">
    <property type="entry name" value="Prot_Inhib_GrowthFact_Antg"/>
</dbReference>
<dbReference type="Gene3D" id="3.30.60.30">
    <property type="match status" value="3"/>
</dbReference>
<evidence type="ECO:0000256" key="2">
    <source>
        <dbReference type="ARBA" id="ARBA00022900"/>
    </source>
</evidence>
<evidence type="ECO:0000256" key="3">
    <source>
        <dbReference type="ARBA" id="ARBA00023157"/>
    </source>
</evidence>
<reference evidence="6" key="1">
    <citation type="submission" date="2022-11" db="EMBL/GenBank/DDBJ databases">
        <authorList>
            <person name="Morgan W.R."/>
            <person name="Tartar A."/>
        </authorList>
    </citation>
    <scope>NUCLEOTIDE SEQUENCE</scope>
    <source>
        <strain evidence="6">ARSEF 373</strain>
    </source>
</reference>
<sequence length="190" mass="20888">MNMNVTRLLAVFAVTMTFAMGDDEPELERACSQMCTKEYMPVCASNGHTYGNRCEFNVAKCMARDASLYIVSEGQCPASTPRACSQMCTMEYAPVCASDGHTYGNRCEFNVAKCKSRDTSLRIVSDGECPASAPSECNQMCTKEYLPVCASDGRTYSNRCEFEVAKCMTHDSSLRVVSDDACATRKLRQG</sequence>
<proteinExistence type="predicted"/>
<name>A0AAV2YQB9_9STRA</name>
<organism evidence="6 7">
    <name type="scientific">Lagenidium giganteum</name>
    <dbReference type="NCBI Taxonomy" id="4803"/>
    <lineage>
        <taxon>Eukaryota</taxon>
        <taxon>Sar</taxon>
        <taxon>Stramenopiles</taxon>
        <taxon>Oomycota</taxon>
        <taxon>Peronosporomycetes</taxon>
        <taxon>Pythiales</taxon>
        <taxon>Pythiaceae</taxon>
    </lineage>
</organism>
<comment type="caution">
    <text evidence="6">The sequence shown here is derived from an EMBL/GenBank/DDBJ whole genome shotgun (WGS) entry which is preliminary data.</text>
</comment>
<dbReference type="EMBL" id="DAKRPA010000168">
    <property type="protein sequence ID" value="DAZ96421.1"/>
    <property type="molecule type" value="Genomic_DNA"/>
</dbReference>
<evidence type="ECO:0000256" key="4">
    <source>
        <dbReference type="SAM" id="SignalP"/>
    </source>
</evidence>
<dbReference type="Proteomes" id="UP001146120">
    <property type="component" value="Unassembled WGS sequence"/>
</dbReference>
<evidence type="ECO:0000313" key="6">
    <source>
        <dbReference type="EMBL" id="DAZ96421.1"/>
    </source>
</evidence>
<feature type="domain" description="Kazal-like" evidence="5">
    <location>
        <begin position="25"/>
        <end position="77"/>
    </location>
</feature>